<evidence type="ECO:0000256" key="3">
    <source>
        <dbReference type="ARBA" id="ARBA00023163"/>
    </source>
</evidence>
<evidence type="ECO:0000313" key="6">
    <source>
        <dbReference type="Proteomes" id="UP000029424"/>
    </source>
</evidence>
<keyword evidence="1" id="KW-0805">Transcription regulation</keyword>
<gene>
    <name evidence="5" type="ORF">DM82_4385</name>
</gene>
<organism evidence="5 6">
    <name type="scientific">Burkholderia oklahomensis</name>
    <dbReference type="NCBI Taxonomy" id="342113"/>
    <lineage>
        <taxon>Bacteria</taxon>
        <taxon>Pseudomonadati</taxon>
        <taxon>Pseudomonadota</taxon>
        <taxon>Betaproteobacteria</taxon>
        <taxon>Burkholderiales</taxon>
        <taxon>Burkholderiaceae</taxon>
        <taxon>Burkholderia</taxon>
        <taxon>pseudomallei group</taxon>
    </lineage>
</organism>
<dbReference type="GO" id="GO:0003677">
    <property type="term" value="F:DNA binding"/>
    <property type="evidence" value="ECO:0007669"/>
    <property type="project" value="UniProtKB-KW"/>
</dbReference>
<dbReference type="SUPFAM" id="SSF51306">
    <property type="entry name" value="LexA/Signal peptidase"/>
    <property type="match status" value="1"/>
</dbReference>
<name>A0AAI8FQF1_9BURK</name>
<dbReference type="InterPro" id="IPR036286">
    <property type="entry name" value="LexA/Signal_pep-like_sf"/>
</dbReference>
<dbReference type="PANTHER" id="PTHR40661">
    <property type="match status" value="1"/>
</dbReference>
<dbReference type="EMBL" id="CP008727">
    <property type="protein sequence ID" value="AIO68925.1"/>
    <property type="molecule type" value="Genomic_DNA"/>
</dbReference>
<dbReference type="KEGG" id="bok:DM82_4385"/>
<accession>A0AAI8FQF1</accession>
<dbReference type="AlphaFoldDB" id="A0AAI8FQF1"/>
<evidence type="ECO:0000259" key="4">
    <source>
        <dbReference type="Pfam" id="PF00717"/>
    </source>
</evidence>
<dbReference type="Pfam" id="PF00717">
    <property type="entry name" value="Peptidase_S24"/>
    <property type="match status" value="1"/>
</dbReference>
<dbReference type="RefSeq" id="WP_010107879.1">
    <property type="nucleotide sequence ID" value="NZ_CP008727.1"/>
</dbReference>
<dbReference type="Proteomes" id="UP000029424">
    <property type="component" value="Chromosome 2"/>
</dbReference>
<dbReference type="PANTHER" id="PTHR40661:SF3">
    <property type="entry name" value="FELS-1 PROPHAGE TRANSCRIPTIONAL REGULATOR"/>
    <property type="match status" value="1"/>
</dbReference>
<evidence type="ECO:0000256" key="1">
    <source>
        <dbReference type="ARBA" id="ARBA00023015"/>
    </source>
</evidence>
<feature type="domain" description="Peptidase S24/S26A/S26B/S26C" evidence="4">
    <location>
        <begin position="100"/>
        <end position="224"/>
    </location>
</feature>
<dbReference type="CDD" id="cd06529">
    <property type="entry name" value="S24_LexA-like"/>
    <property type="match status" value="1"/>
</dbReference>
<evidence type="ECO:0000313" key="5">
    <source>
        <dbReference type="EMBL" id="AIO68925.1"/>
    </source>
</evidence>
<proteinExistence type="predicted"/>
<evidence type="ECO:0000256" key="2">
    <source>
        <dbReference type="ARBA" id="ARBA00023125"/>
    </source>
</evidence>
<reference evidence="5 6" key="1">
    <citation type="submission" date="2014-06" db="EMBL/GenBank/DDBJ databases">
        <authorList>
            <person name="Bishop-Lilly K.A."/>
            <person name="Broomall S.M."/>
            <person name="Chain P.S."/>
            <person name="Chertkov O."/>
            <person name="Coyne S.R."/>
            <person name="Daligault H.E."/>
            <person name="Davenport K.W."/>
            <person name="Erkkila T."/>
            <person name="Frey K.G."/>
            <person name="Gibbons H.S."/>
            <person name="Gu W."/>
            <person name="Jaissle J."/>
            <person name="Johnson S.L."/>
            <person name="Koroleva G.I."/>
            <person name="Ladner J.T."/>
            <person name="Lo C.-C."/>
            <person name="Minogue T.D."/>
            <person name="Munk C."/>
            <person name="Palacios G.F."/>
            <person name="Redden C.L."/>
            <person name="Rosenzweig C.N."/>
            <person name="Scholz M.B."/>
            <person name="Teshima H."/>
            <person name="Xu Y."/>
        </authorList>
    </citation>
    <scope>NUCLEOTIDE SEQUENCE [LARGE SCALE GENOMIC DNA]</scope>
    <source>
        <strain evidence="5 6">EO147</strain>
    </source>
</reference>
<sequence length="230" mass="25474">MTDAELAATFLERLYSAIGHENLYTWGRAAGISDGLLQTIKRGSIPKAEGLLAISEATGRSIDWLLGRVELANGSLVTADQAEANAASSEFVYVPRYDVKASAGTGFWLGDEAKAKFTMAFRRHWVEHYLHANPKDLSVLRVHGDSMYPVLHEGDNILINHAQTSPQDGIYVLRLDGQMLVKRLQWVGAATVRVISANPDYPPYEVALSSPEDQREFCIVGRVVWYGRQL</sequence>
<keyword evidence="2" id="KW-0238">DNA-binding</keyword>
<dbReference type="InterPro" id="IPR039418">
    <property type="entry name" value="LexA-like"/>
</dbReference>
<dbReference type="Gene3D" id="2.10.109.10">
    <property type="entry name" value="Umud Fragment, subunit A"/>
    <property type="match status" value="1"/>
</dbReference>
<dbReference type="InterPro" id="IPR015927">
    <property type="entry name" value="Peptidase_S24_S26A/B/C"/>
</dbReference>
<protein>
    <submittedName>
        <fullName evidence="5">Peptidase S24-like family protein</fullName>
    </submittedName>
</protein>
<keyword evidence="6" id="KW-1185">Reference proteome</keyword>
<keyword evidence="3" id="KW-0804">Transcription</keyword>